<dbReference type="PANTHER" id="PTHR42722:SF1">
    <property type="entry name" value="VALINE DEHYDROGENASE"/>
    <property type="match status" value="1"/>
</dbReference>
<evidence type="ECO:0000313" key="8">
    <source>
        <dbReference type="Proteomes" id="UP001157017"/>
    </source>
</evidence>
<evidence type="ECO:0000256" key="1">
    <source>
        <dbReference type="ARBA" id="ARBA00006382"/>
    </source>
</evidence>
<feature type="region of interest" description="Disordered" evidence="5">
    <location>
        <begin position="307"/>
        <end position="436"/>
    </location>
</feature>
<dbReference type="Gene3D" id="3.40.50.10860">
    <property type="entry name" value="Leucine Dehydrogenase, chain A, domain 1"/>
    <property type="match status" value="1"/>
</dbReference>
<dbReference type="InterPro" id="IPR006097">
    <property type="entry name" value="Glu/Leu/Phe/Val/Trp_DH_dimer"/>
</dbReference>
<dbReference type="EMBL" id="BSUZ01000001">
    <property type="protein sequence ID" value="GMA87403.1"/>
    <property type="molecule type" value="Genomic_DNA"/>
</dbReference>
<evidence type="ECO:0000256" key="2">
    <source>
        <dbReference type="ARBA" id="ARBA00023002"/>
    </source>
</evidence>
<dbReference type="SUPFAM" id="SSF53223">
    <property type="entry name" value="Aminoacid dehydrogenase-like, N-terminal domain"/>
    <property type="match status" value="1"/>
</dbReference>
<dbReference type="InterPro" id="IPR006095">
    <property type="entry name" value="Glu/Leu/Phe/Val/Trp_DH"/>
</dbReference>
<organism evidence="7 8">
    <name type="scientific">Angustibacter aerolatus</name>
    <dbReference type="NCBI Taxonomy" id="1162965"/>
    <lineage>
        <taxon>Bacteria</taxon>
        <taxon>Bacillati</taxon>
        <taxon>Actinomycetota</taxon>
        <taxon>Actinomycetes</taxon>
        <taxon>Kineosporiales</taxon>
        <taxon>Kineosporiaceae</taxon>
    </lineage>
</organism>
<proteinExistence type="inferred from homology"/>
<name>A0ABQ6JGT4_9ACTN</name>
<dbReference type="Gene3D" id="3.40.50.720">
    <property type="entry name" value="NAD(P)-binding Rossmann-like Domain"/>
    <property type="match status" value="1"/>
</dbReference>
<evidence type="ECO:0000256" key="4">
    <source>
        <dbReference type="RuleBase" id="RU004417"/>
    </source>
</evidence>
<evidence type="ECO:0000259" key="6">
    <source>
        <dbReference type="SMART" id="SM00839"/>
    </source>
</evidence>
<evidence type="ECO:0000256" key="5">
    <source>
        <dbReference type="SAM" id="MobiDB-lite"/>
    </source>
</evidence>
<comment type="similarity">
    <text evidence="1 4">Belongs to the Glu/Leu/Phe/Val dehydrogenases family.</text>
</comment>
<dbReference type="SMART" id="SM00839">
    <property type="entry name" value="ELFV_dehydrog"/>
    <property type="match status" value="1"/>
</dbReference>
<protein>
    <recommendedName>
        <fullName evidence="6">Glutamate/phenylalanine/leucine/valine/L-tryptophan dehydrogenase C-terminal domain-containing protein</fullName>
    </recommendedName>
</protein>
<feature type="domain" description="Glutamate/phenylalanine/leucine/valine/L-tryptophan dehydrogenase C-terminal" evidence="6">
    <location>
        <begin position="141"/>
        <end position="368"/>
    </location>
</feature>
<feature type="compositionally biased region" description="Low complexity" evidence="5">
    <location>
        <begin position="349"/>
        <end position="360"/>
    </location>
</feature>
<dbReference type="InterPro" id="IPR006096">
    <property type="entry name" value="Glu/Leu/Phe/Val/Trp_DH_C"/>
</dbReference>
<dbReference type="InterPro" id="IPR036291">
    <property type="entry name" value="NAD(P)-bd_dom_sf"/>
</dbReference>
<dbReference type="Pfam" id="PF00208">
    <property type="entry name" value="ELFV_dehydrog"/>
    <property type="match status" value="1"/>
</dbReference>
<keyword evidence="2 4" id="KW-0560">Oxidoreductase</keyword>
<feature type="compositionally biased region" description="Basic residues" evidence="5">
    <location>
        <begin position="309"/>
        <end position="326"/>
    </location>
</feature>
<evidence type="ECO:0000313" key="7">
    <source>
        <dbReference type="EMBL" id="GMA87403.1"/>
    </source>
</evidence>
<reference evidence="8" key="1">
    <citation type="journal article" date="2019" name="Int. J. Syst. Evol. Microbiol.">
        <title>The Global Catalogue of Microorganisms (GCM) 10K type strain sequencing project: providing services to taxonomists for standard genome sequencing and annotation.</title>
        <authorList>
            <consortium name="The Broad Institute Genomics Platform"/>
            <consortium name="The Broad Institute Genome Sequencing Center for Infectious Disease"/>
            <person name="Wu L."/>
            <person name="Ma J."/>
        </authorList>
    </citation>
    <scope>NUCLEOTIDE SEQUENCE [LARGE SCALE GENOMIC DNA]</scope>
    <source>
        <strain evidence="8">NBRC 108730</strain>
    </source>
</reference>
<dbReference type="PROSITE" id="PS00074">
    <property type="entry name" value="GLFV_DEHYDROGENASE"/>
    <property type="match status" value="1"/>
</dbReference>
<dbReference type="InterPro" id="IPR033524">
    <property type="entry name" value="Glu/Leu/Phe/Val_DH_AS"/>
</dbReference>
<gene>
    <name evidence="7" type="ORF">GCM10025868_26530</name>
</gene>
<sequence>MTDAFSEDHEQVVFCHDRETGLRAIIALHSTALGPALGGTRFHPYPSTEAALADVLHLSRGMTSKNAVAGLDHGGGKGVIIGDPATDKTEPLLEAYGRFVESLGGRYVTACDVGTYVADMDVVARTCRTVTGRSESQGGAGDSSVLTALGVFQGMRAAAEAAWGEPTLAGRRVGVAGVGKVGRLLTGLLADDGARVVVTDVSADAVARVVAEHPGTEVVADVEALVREPLDVYSPCALGDALTTEVVEVLQARVVCGGANNRLARPEVGDLLERRGIVYAPDFVVNGGGVIQVADEPARLLVRAGPAAHPRHLRHHRGRAAHRPRGGGHDRGGGRPAGRPARRRRPGRPADVAARPLARIARYRRSRRGPWDEVPLSARRDTDSGTAHGRPGRRTRGSTPWVAAEPRPSRPRSPGSLKYFSPNTDLTALQREPPRW</sequence>
<keyword evidence="3" id="KW-0520">NAD</keyword>
<dbReference type="Proteomes" id="UP001157017">
    <property type="component" value="Unassembled WGS sequence"/>
</dbReference>
<dbReference type="PANTHER" id="PTHR42722">
    <property type="entry name" value="LEUCINE DEHYDROGENASE"/>
    <property type="match status" value="1"/>
</dbReference>
<dbReference type="SUPFAM" id="SSF51735">
    <property type="entry name" value="NAD(P)-binding Rossmann-fold domains"/>
    <property type="match status" value="1"/>
</dbReference>
<dbReference type="InterPro" id="IPR046346">
    <property type="entry name" value="Aminoacid_DH-like_N_sf"/>
</dbReference>
<accession>A0ABQ6JGT4</accession>
<dbReference type="PRINTS" id="PR00082">
    <property type="entry name" value="GLFDHDRGNASE"/>
</dbReference>
<keyword evidence="8" id="KW-1185">Reference proteome</keyword>
<dbReference type="InterPro" id="IPR016211">
    <property type="entry name" value="Glu/Phe/Leu/Val/Trp_DH_bac/arc"/>
</dbReference>
<evidence type="ECO:0000256" key="3">
    <source>
        <dbReference type="ARBA" id="ARBA00023027"/>
    </source>
</evidence>
<dbReference type="Pfam" id="PF02812">
    <property type="entry name" value="ELFV_dehydrog_N"/>
    <property type="match status" value="1"/>
</dbReference>
<comment type="caution">
    <text evidence="7">The sequence shown here is derived from an EMBL/GenBank/DDBJ whole genome shotgun (WGS) entry which is preliminary data.</text>
</comment>